<evidence type="ECO:0000313" key="2">
    <source>
        <dbReference type="EMBL" id="MBB3675992.1"/>
    </source>
</evidence>
<organism evidence="3 4">
    <name type="scientific">Modestobacter versicolor</name>
    <dbReference type="NCBI Taxonomy" id="429133"/>
    <lineage>
        <taxon>Bacteria</taxon>
        <taxon>Bacillati</taxon>
        <taxon>Actinomycetota</taxon>
        <taxon>Actinomycetes</taxon>
        <taxon>Geodermatophilales</taxon>
        <taxon>Geodermatophilaceae</taxon>
        <taxon>Modestobacter</taxon>
    </lineage>
</organism>
<sequence length="179" mass="18471">MTGRVLEVWTAPAAAAPMQRTSSVEAVAGVGLAGDRYALGGGTWASYPLQEKQVTLIDADEVAAVAVEAGVPLTPGLTRRNVVTRGIALPSLVGQYFAVGDVLLFGTKRCPPCTHLERLTGWRLVKALAARGGVNAAVFVGGPVREGDAVRLVPDAEAADRGAPVGADRPVPRIVALPD</sequence>
<dbReference type="GO" id="GO:0030151">
    <property type="term" value="F:molybdenum ion binding"/>
    <property type="evidence" value="ECO:0007669"/>
    <property type="project" value="InterPro"/>
</dbReference>
<proteinExistence type="predicted"/>
<protein>
    <submittedName>
        <fullName evidence="2">MOSC domain-containing protein YiiM</fullName>
    </submittedName>
    <submittedName>
        <fullName evidence="3">Sulfurase</fullName>
    </submittedName>
</protein>
<feature type="domain" description="MOSC" evidence="1">
    <location>
        <begin position="19"/>
        <end position="153"/>
    </location>
</feature>
<dbReference type="PANTHER" id="PTHR36930">
    <property type="entry name" value="METAL-SULFUR CLUSTER BIOSYNTHESIS PROTEINS YUAD-RELATED"/>
    <property type="match status" value="1"/>
</dbReference>
<dbReference type="AlphaFoldDB" id="A0A323VEU2"/>
<dbReference type="InterPro" id="IPR052716">
    <property type="entry name" value="MOSC_domain"/>
</dbReference>
<evidence type="ECO:0000313" key="5">
    <source>
        <dbReference type="Proteomes" id="UP000580718"/>
    </source>
</evidence>
<dbReference type="OrthoDB" id="192945at2"/>
<reference evidence="2 5" key="2">
    <citation type="submission" date="2020-08" db="EMBL/GenBank/DDBJ databases">
        <title>Sequencing the genomes of 1000 actinobacteria strains.</title>
        <authorList>
            <person name="Klenk H.-P."/>
        </authorList>
    </citation>
    <scope>NUCLEOTIDE SEQUENCE [LARGE SCALE GENOMIC DNA]</scope>
    <source>
        <strain evidence="2 5">DSM 16678</strain>
    </source>
</reference>
<evidence type="ECO:0000259" key="1">
    <source>
        <dbReference type="PROSITE" id="PS51340"/>
    </source>
</evidence>
<dbReference type="InterPro" id="IPR011037">
    <property type="entry name" value="Pyrv_Knase-like_insert_dom_sf"/>
</dbReference>
<comment type="caution">
    <text evidence="3">The sequence shown here is derived from an EMBL/GenBank/DDBJ whole genome shotgun (WGS) entry which is preliminary data.</text>
</comment>
<evidence type="ECO:0000313" key="3">
    <source>
        <dbReference type="EMBL" id="PZA21766.1"/>
    </source>
</evidence>
<dbReference type="GO" id="GO:0003824">
    <property type="term" value="F:catalytic activity"/>
    <property type="evidence" value="ECO:0007669"/>
    <property type="project" value="InterPro"/>
</dbReference>
<dbReference type="PANTHER" id="PTHR36930:SF1">
    <property type="entry name" value="MOSC DOMAIN-CONTAINING PROTEIN"/>
    <property type="match status" value="1"/>
</dbReference>
<name>A0A323VEU2_9ACTN</name>
<dbReference type="GO" id="GO:0030170">
    <property type="term" value="F:pyridoxal phosphate binding"/>
    <property type="evidence" value="ECO:0007669"/>
    <property type="project" value="InterPro"/>
</dbReference>
<dbReference type="Proteomes" id="UP000247602">
    <property type="component" value="Unassembled WGS sequence"/>
</dbReference>
<dbReference type="EMBL" id="QKNV01000067">
    <property type="protein sequence ID" value="PZA21766.1"/>
    <property type="molecule type" value="Genomic_DNA"/>
</dbReference>
<dbReference type="Proteomes" id="UP000580718">
    <property type="component" value="Unassembled WGS sequence"/>
</dbReference>
<dbReference type="EMBL" id="JACIBU010000001">
    <property type="protein sequence ID" value="MBB3675992.1"/>
    <property type="molecule type" value="Genomic_DNA"/>
</dbReference>
<dbReference type="PROSITE" id="PS51340">
    <property type="entry name" value="MOSC"/>
    <property type="match status" value="1"/>
</dbReference>
<dbReference type="RefSeq" id="WP_110551885.1">
    <property type="nucleotide sequence ID" value="NZ_JACIBU010000001.1"/>
</dbReference>
<evidence type="ECO:0000313" key="4">
    <source>
        <dbReference type="Proteomes" id="UP000247602"/>
    </source>
</evidence>
<dbReference type="Gene3D" id="2.40.33.20">
    <property type="entry name" value="PK beta-barrel domain-like"/>
    <property type="match status" value="1"/>
</dbReference>
<reference evidence="3 4" key="1">
    <citation type="submission" date="2018-06" db="EMBL/GenBank/DDBJ databases">
        <title>Draft genome sequence of Modestobacter versicolor CP153-2.</title>
        <authorList>
            <person name="Gundlapally S.R."/>
        </authorList>
    </citation>
    <scope>NUCLEOTIDE SEQUENCE [LARGE SCALE GENOMIC DNA]</scope>
    <source>
        <strain evidence="3 4">CP153-2</strain>
    </source>
</reference>
<accession>A0A323VEU2</accession>
<dbReference type="SUPFAM" id="SSF50800">
    <property type="entry name" value="PK beta-barrel domain-like"/>
    <property type="match status" value="1"/>
</dbReference>
<dbReference type="InterPro" id="IPR005302">
    <property type="entry name" value="MoCF_Sase_C"/>
</dbReference>
<gene>
    <name evidence="3" type="ORF">DMO24_08545</name>
    <name evidence="2" type="ORF">FHX36_001727</name>
</gene>
<dbReference type="Pfam" id="PF03473">
    <property type="entry name" value="MOSC"/>
    <property type="match status" value="1"/>
</dbReference>
<keyword evidence="4" id="KW-1185">Reference proteome</keyword>